<organism evidence="6 7">
    <name type="scientific">Neonectria punicea</name>
    <dbReference type="NCBI Taxonomy" id="979145"/>
    <lineage>
        <taxon>Eukaryota</taxon>
        <taxon>Fungi</taxon>
        <taxon>Dikarya</taxon>
        <taxon>Ascomycota</taxon>
        <taxon>Pezizomycotina</taxon>
        <taxon>Sordariomycetes</taxon>
        <taxon>Hypocreomycetidae</taxon>
        <taxon>Hypocreales</taxon>
        <taxon>Nectriaceae</taxon>
        <taxon>Neonectria</taxon>
    </lineage>
</organism>
<evidence type="ECO:0000256" key="1">
    <source>
        <dbReference type="ARBA" id="ARBA00004141"/>
    </source>
</evidence>
<dbReference type="Proteomes" id="UP001498476">
    <property type="component" value="Unassembled WGS sequence"/>
</dbReference>
<evidence type="ECO:0000313" key="6">
    <source>
        <dbReference type="EMBL" id="KAK7417662.1"/>
    </source>
</evidence>
<gene>
    <name evidence="6" type="ORF">QQX98_004483</name>
</gene>
<proteinExistence type="predicted"/>
<keyword evidence="4 5" id="KW-0472">Membrane</keyword>
<evidence type="ECO:0000256" key="3">
    <source>
        <dbReference type="ARBA" id="ARBA00022989"/>
    </source>
</evidence>
<evidence type="ECO:0000256" key="5">
    <source>
        <dbReference type="SAM" id="Phobius"/>
    </source>
</evidence>
<sequence length="97" mass="10892">MAFRTTLGNAIPGPVSDWLVTYLSKKNKGVYEPEFRLLLAVPSLIFGLMGFWGFGWSLVEKQHYMVPIFFYGLAIFAGAINSLISNTYLLDCHRAQA</sequence>
<comment type="caution">
    <text evidence="6">The sequence shown here is derived from an EMBL/GenBank/DDBJ whole genome shotgun (WGS) entry which is preliminary data.</text>
</comment>
<comment type="subcellular location">
    <subcellularLocation>
        <location evidence="1">Membrane</location>
        <topology evidence="1">Multi-pass membrane protein</topology>
    </subcellularLocation>
</comment>
<accession>A0ABR1H9W5</accession>
<evidence type="ECO:0000256" key="2">
    <source>
        <dbReference type="ARBA" id="ARBA00022692"/>
    </source>
</evidence>
<feature type="transmembrane region" description="Helical" evidence="5">
    <location>
        <begin position="68"/>
        <end position="90"/>
    </location>
</feature>
<evidence type="ECO:0000256" key="4">
    <source>
        <dbReference type="ARBA" id="ARBA00023136"/>
    </source>
</evidence>
<reference evidence="6 7" key="1">
    <citation type="journal article" date="2025" name="Microbiol. Resour. Announc.">
        <title>Draft genome sequences for Neonectria magnoliae and Neonectria punicea, canker pathogens of Liriodendron tulipifera and Acer saccharum in West Virginia.</title>
        <authorList>
            <person name="Petronek H.M."/>
            <person name="Kasson M.T."/>
            <person name="Metheny A.M."/>
            <person name="Stauder C.M."/>
            <person name="Lovett B."/>
            <person name="Lynch S.C."/>
            <person name="Garnas J.R."/>
            <person name="Kasson L.R."/>
            <person name="Stajich J.E."/>
        </authorList>
    </citation>
    <scope>NUCLEOTIDE SEQUENCE [LARGE SCALE GENOMIC DNA]</scope>
    <source>
        <strain evidence="6 7">NRRL 64653</strain>
    </source>
</reference>
<dbReference type="EMBL" id="JAZAVJ010000055">
    <property type="protein sequence ID" value="KAK7417662.1"/>
    <property type="molecule type" value="Genomic_DNA"/>
</dbReference>
<dbReference type="PANTHER" id="PTHR23502:SF4">
    <property type="entry name" value="MAJOR FACILITATOR SUPERFAMILY (MFS) PROFILE DOMAIN-CONTAINING PROTEIN-RELATED"/>
    <property type="match status" value="1"/>
</dbReference>
<protein>
    <submittedName>
        <fullName evidence="6">Uncharacterized protein</fullName>
    </submittedName>
</protein>
<dbReference type="PANTHER" id="PTHR23502">
    <property type="entry name" value="MAJOR FACILITATOR SUPERFAMILY"/>
    <property type="match status" value="1"/>
</dbReference>
<feature type="transmembrane region" description="Helical" evidence="5">
    <location>
        <begin position="35"/>
        <end position="56"/>
    </location>
</feature>
<name>A0ABR1H9W5_9HYPO</name>
<keyword evidence="2 5" id="KW-0812">Transmembrane</keyword>
<keyword evidence="3 5" id="KW-1133">Transmembrane helix</keyword>
<keyword evidence="7" id="KW-1185">Reference proteome</keyword>
<evidence type="ECO:0000313" key="7">
    <source>
        <dbReference type="Proteomes" id="UP001498476"/>
    </source>
</evidence>